<evidence type="ECO:0000256" key="1">
    <source>
        <dbReference type="ARBA" id="ARBA00022741"/>
    </source>
</evidence>
<evidence type="ECO:0000313" key="4">
    <source>
        <dbReference type="Proteomes" id="UP001523392"/>
    </source>
</evidence>
<evidence type="ECO:0000256" key="2">
    <source>
        <dbReference type="ARBA" id="ARBA00022840"/>
    </source>
</evidence>
<dbReference type="SUPFAM" id="SSF52540">
    <property type="entry name" value="P-loop containing nucleoside triphosphate hydrolases"/>
    <property type="match status" value="1"/>
</dbReference>
<dbReference type="Gene3D" id="3.40.50.2300">
    <property type="match status" value="1"/>
</dbReference>
<dbReference type="RefSeq" id="WP_252955850.1">
    <property type="nucleotide sequence ID" value="NZ_JAFIRR010000180.1"/>
</dbReference>
<accession>A0ABT1DBB9</accession>
<dbReference type="EMBL" id="JAFIRR010000180">
    <property type="protein sequence ID" value="MCO6419229.1"/>
    <property type="molecule type" value="Genomic_DNA"/>
</dbReference>
<keyword evidence="4" id="KW-1185">Reference proteome</keyword>
<protein>
    <recommendedName>
        <fullName evidence="5">Response regulatory domain-containing protein</fullName>
    </recommendedName>
</protein>
<proteinExistence type="predicted"/>
<dbReference type="Proteomes" id="UP001523392">
    <property type="component" value="Unassembled WGS sequence"/>
</dbReference>
<gene>
    <name evidence="3" type="ORF">JYK14_24145</name>
</gene>
<dbReference type="PANTHER" id="PTHR43384">
    <property type="entry name" value="SEPTUM SITE-DETERMINING PROTEIN MIND HOMOLOG, CHLOROPLASTIC-RELATED"/>
    <property type="match status" value="1"/>
</dbReference>
<dbReference type="Gene3D" id="3.40.50.300">
    <property type="entry name" value="P-loop containing nucleotide triphosphate hydrolases"/>
    <property type="match status" value="1"/>
</dbReference>
<reference evidence="3 4" key="1">
    <citation type="submission" date="2021-12" db="EMBL/GenBank/DDBJ databases">
        <title>Siccirubricoccus leaddurans sp. nov., a high concentration Zn2+ tolerance bacterium.</title>
        <authorList>
            <person name="Cao Y."/>
        </authorList>
    </citation>
    <scope>NUCLEOTIDE SEQUENCE [LARGE SCALE GENOMIC DNA]</scope>
    <source>
        <strain evidence="3 4">KC 17139</strain>
    </source>
</reference>
<dbReference type="InterPro" id="IPR050625">
    <property type="entry name" value="ParA/MinD_ATPase"/>
</dbReference>
<name>A0ABT1DBB9_9PROT</name>
<dbReference type="InterPro" id="IPR027417">
    <property type="entry name" value="P-loop_NTPase"/>
</dbReference>
<keyword evidence="2" id="KW-0067">ATP-binding</keyword>
<sequence>MRVEVMVPREATDLSRGAEPMTGDRPGVIAFLNDEASETAVRNGLAERTAGLLLRRGGIRAAIKALEREPTPRVLLVDVSGVPDVVAALEQLAAVCTPDVQVLAVGETADIGFYRQLTRELGIAEYLYKPLTRDSVARIFGPYLARQAAGGAEVSNRSGRVVAVYGARGGCGATTIAVNLALQLAEVSHGHVALLDLHLRGGTTGMMLGVRPGAGLRVALEEPDRVDALFLDRACIPVGGRLRLLAAEEPLESLPRPTEEGMKRVLALLCQRFNHVVVDLPMPPGPAERALLAAARQRIVVLGPDVASIRDTIAARKFAAIGAAPSIITVLNRAGAPGTLKTKLIEEGLGEAPDVIIPDLPKELPRAANLGRAALHESAALRRALAPLTQEVSAVRAQPGGRASLLARLLGRGGAA</sequence>
<keyword evidence="1" id="KW-0547">Nucleotide-binding</keyword>
<dbReference type="PANTHER" id="PTHR43384:SF6">
    <property type="entry name" value="SEPTUM SITE-DETERMINING PROTEIN MIND HOMOLOG, CHLOROPLASTIC"/>
    <property type="match status" value="1"/>
</dbReference>
<organism evidence="3 4">
    <name type="scientific">Siccirubricoccus soli</name>
    <dbReference type="NCBI Taxonomy" id="2899147"/>
    <lineage>
        <taxon>Bacteria</taxon>
        <taxon>Pseudomonadati</taxon>
        <taxon>Pseudomonadota</taxon>
        <taxon>Alphaproteobacteria</taxon>
        <taxon>Acetobacterales</taxon>
        <taxon>Roseomonadaceae</taxon>
        <taxon>Siccirubricoccus</taxon>
    </lineage>
</organism>
<evidence type="ECO:0008006" key="5">
    <source>
        <dbReference type="Google" id="ProtNLM"/>
    </source>
</evidence>
<evidence type="ECO:0000313" key="3">
    <source>
        <dbReference type="EMBL" id="MCO6419229.1"/>
    </source>
</evidence>
<comment type="caution">
    <text evidence="3">The sequence shown here is derived from an EMBL/GenBank/DDBJ whole genome shotgun (WGS) entry which is preliminary data.</text>
</comment>